<dbReference type="InterPro" id="IPR012338">
    <property type="entry name" value="Beta-lactam/transpept-like"/>
</dbReference>
<evidence type="ECO:0000256" key="11">
    <source>
        <dbReference type="ARBA" id="ARBA00022984"/>
    </source>
</evidence>
<keyword evidence="6" id="KW-0328">Glycosyltransferase</keyword>
<dbReference type="InterPro" id="IPR023346">
    <property type="entry name" value="Lysozyme-like_dom_sf"/>
</dbReference>
<evidence type="ECO:0000256" key="17">
    <source>
        <dbReference type="ARBA" id="ARBA00049902"/>
    </source>
</evidence>
<dbReference type="EMBL" id="CP012600">
    <property type="protein sequence ID" value="ALC80626.1"/>
    <property type="molecule type" value="Genomic_DNA"/>
</dbReference>
<dbReference type="PATRIC" id="fig|1441095.3.peg.604"/>
<dbReference type="GO" id="GO:0030288">
    <property type="term" value="C:outer membrane-bounded periplasmic space"/>
    <property type="evidence" value="ECO:0007669"/>
    <property type="project" value="TreeGrafter"/>
</dbReference>
<dbReference type="InterPro" id="IPR050396">
    <property type="entry name" value="Glycosyltr_51/Transpeptidase"/>
</dbReference>
<dbReference type="GO" id="GO:0009252">
    <property type="term" value="P:peptidoglycan biosynthetic process"/>
    <property type="evidence" value="ECO:0007669"/>
    <property type="project" value="UniProtKB-KW"/>
</dbReference>
<evidence type="ECO:0000256" key="13">
    <source>
        <dbReference type="ARBA" id="ARBA00023136"/>
    </source>
</evidence>
<evidence type="ECO:0000259" key="20">
    <source>
        <dbReference type="Pfam" id="PF00912"/>
    </source>
</evidence>
<proteinExistence type="inferred from homology"/>
<keyword evidence="8 18" id="KW-0812">Transmembrane</keyword>
<evidence type="ECO:0000256" key="3">
    <source>
        <dbReference type="ARBA" id="ARBA00022475"/>
    </source>
</evidence>
<dbReference type="Gene3D" id="1.10.3810.10">
    <property type="entry name" value="Biosynthetic peptidoglycan transglycosylase-like"/>
    <property type="match status" value="1"/>
</dbReference>
<keyword evidence="13 18" id="KW-0472">Membrane</keyword>
<dbReference type="Gene3D" id="3.40.710.10">
    <property type="entry name" value="DD-peptidase/beta-lactamase superfamily"/>
    <property type="match status" value="1"/>
</dbReference>
<gene>
    <name evidence="21" type="ORF">AM592_02780</name>
</gene>
<keyword evidence="12 18" id="KW-1133">Transmembrane helix</keyword>
<reference evidence="22" key="1">
    <citation type="submission" date="2015-08" db="EMBL/GenBank/DDBJ databases">
        <title>Genome sequencing project for genomic taxonomy and phylogenomics of Bacillus-like bacteria.</title>
        <authorList>
            <person name="Liu B."/>
            <person name="Wang J."/>
            <person name="Zhu Y."/>
            <person name="Liu G."/>
            <person name="Chen Q."/>
            <person name="Chen Z."/>
            <person name="Lan J."/>
            <person name="Che J."/>
            <person name="Ge C."/>
            <person name="Shi H."/>
            <person name="Pan Z."/>
            <person name="Liu X."/>
        </authorList>
    </citation>
    <scope>NUCLEOTIDE SEQUENCE [LARGE SCALE GENOMIC DNA]</scope>
    <source>
        <strain evidence="22">FJAT-4402</strain>
    </source>
</reference>
<dbReference type="InterPro" id="IPR036950">
    <property type="entry name" value="PBP_transglycosylase"/>
</dbReference>
<dbReference type="SUPFAM" id="SSF53955">
    <property type="entry name" value="Lysozyme-like"/>
    <property type="match status" value="1"/>
</dbReference>
<evidence type="ECO:0000256" key="14">
    <source>
        <dbReference type="ARBA" id="ARBA00023268"/>
    </source>
</evidence>
<keyword evidence="5" id="KW-0645">Protease</keyword>
<comment type="catalytic activity">
    <reaction evidence="17">
        <text>[GlcNAc-(1-&gt;4)-Mur2Ac(oyl-L-Ala-gamma-D-Glu-L-Lys-D-Ala-D-Ala)](n)-di-trans,octa-cis-undecaprenyl diphosphate + beta-D-GlcNAc-(1-&gt;4)-Mur2Ac(oyl-L-Ala-gamma-D-Glu-L-Lys-D-Ala-D-Ala)-di-trans,octa-cis-undecaprenyl diphosphate = [GlcNAc-(1-&gt;4)-Mur2Ac(oyl-L-Ala-gamma-D-Glu-L-Lys-D-Ala-D-Ala)](n+1)-di-trans,octa-cis-undecaprenyl diphosphate + di-trans,octa-cis-undecaprenyl diphosphate + H(+)</text>
        <dbReference type="Rhea" id="RHEA:23708"/>
        <dbReference type="Rhea" id="RHEA-COMP:9602"/>
        <dbReference type="Rhea" id="RHEA-COMP:9603"/>
        <dbReference type="ChEBI" id="CHEBI:15378"/>
        <dbReference type="ChEBI" id="CHEBI:58405"/>
        <dbReference type="ChEBI" id="CHEBI:60033"/>
        <dbReference type="ChEBI" id="CHEBI:78435"/>
        <dbReference type="EC" id="2.4.99.28"/>
    </reaction>
</comment>
<dbReference type="SUPFAM" id="SSF56601">
    <property type="entry name" value="beta-lactamase/transpeptidase-like"/>
    <property type="match status" value="1"/>
</dbReference>
<keyword evidence="9" id="KW-0378">Hydrolase</keyword>
<dbReference type="InterPro" id="IPR001264">
    <property type="entry name" value="Glyco_trans_51"/>
</dbReference>
<dbReference type="Pfam" id="PF00912">
    <property type="entry name" value="Transgly"/>
    <property type="match status" value="1"/>
</dbReference>
<evidence type="ECO:0000256" key="12">
    <source>
        <dbReference type="ARBA" id="ARBA00022989"/>
    </source>
</evidence>
<reference evidence="21 22" key="2">
    <citation type="journal article" date="2016" name="Int. J. Syst. Evol. Microbiol.">
        <title>Bacillus gobiensis sp. nov., isolated from a soil sample.</title>
        <authorList>
            <person name="Liu B."/>
            <person name="Liu G.H."/>
            <person name="Cetin S."/>
            <person name="Schumann P."/>
            <person name="Pan Z.Z."/>
            <person name="Chen Q.Q."/>
        </authorList>
    </citation>
    <scope>NUCLEOTIDE SEQUENCE [LARGE SCALE GENOMIC DNA]</scope>
    <source>
        <strain evidence="21 22">FJAT-4402</strain>
    </source>
</reference>
<evidence type="ECO:0000259" key="19">
    <source>
        <dbReference type="Pfam" id="PF00905"/>
    </source>
</evidence>
<evidence type="ECO:0000256" key="5">
    <source>
        <dbReference type="ARBA" id="ARBA00022670"/>
    </source>
</evidence>
<evidence type="ECO:0000313" key="22">
    <source>
        <dbReference type="Proteomes" id="UP000067625"/>
    </source>
</evidence>
<comment type="similarity">
    <text evidence="2">In the N-terminal section; belongs to the glycosyltransferase 51 family.</text>
</comment>
<evidence type="ECO:0000256" key="4">
    <source>
        <dbReference type="ARBA" id="ARBA00022645"/>
    </source>
</evidence>
<dbReference type="GO" id="GO:0008658">
    <property type="term" value="F:penicillin binding"/>
    <property type="evidence" value="ECO:0007669"/>
    <property type="project" value="InterPro"/>
</dbReference>
<organism evidence="21 22">
    <name type="scientific">Bacillus gobiensis</name>
    <dbReference type="NCBI Taxonomy" id="1441095"/>
    <lineage>
        <taxon>Bacteria</taxon>
        <taxon>Bacillati</taxon>
        <taxon>Bacillota</taxon>
        <taxon>Bacilli</taxon>
        <taxon>Bacillales</taxon>
        <taxon>Bacillaceae</taxon>
        <taxon>Bacillus</taxon>
    </lineage>
</organism>
<evidence type="ECO:0000256" key="8">
    <source>
        <dbReference type="ARBA" id="ARBA00022692"/>
    </source>
</evidence>
<dbReference type="GO" id="GO:0008955">
    <property type="term" value="F:peptidoglycan glycosyltransferase activity"/>
    <property type="evidence" value="ECO:0007669"/>
    <property type="project" value="UniProtKB-EC"/>
</dbReference>
<keyword evidence="22" id="KW-1185">Reference proteome</keyword>
<comment type="similarity">
    <text evidence="1">In the C-terminal section; belongs to the transpeptidase family.</text>
</comment>
<name>A0A0M3R913_9BACI</name>
<keyword evidence="7" id="KW-0808">Transferase</keyword>
<evidence type="ECO:0000256" key="10">
    <source>
        <dbReference type="ARBA" id="ARBA00022960"/>
    </source>
</evidence>
<evidence type="ECO:0000256" key="2">
    <source>
        <dbReference type="ARBA" id="ARBA00007739"/>
    </source>
</evidence>
<dbReference type="PANTHER" id="PTHR32282">
    <property type="entry name" value="BINDING PROTEIN TRANSPEPTIDASE, PUTATIVE-RELATED"/>
    <property type="match status" value="1"/>
</dbReference>
<evidence type="ECO:0000256" key="9">
    <source>
        <dbReference type="ARBA" id="ARBA00022801"/>
    </source>
</evidence>
<dbReference type="Pfam" id="PF00905">
    <property type="entry name" value="Transpeptidase"/>
    <property type="match status" value="1"/>
</dbReference>
<keyword evidence="15" id="KW-0961">Cell wall biogenesis/degradation</keyword>
<dbReference type="Proteomes" id="UP000067625">
    <property type="component" value="Chromosome"/>
</dbReference>
<dbReference type="PANTHER" id="PTHR32282:SF32">
    <property type="entry name" value="PENICILLIN-BINDING PROTEIN 2A"/>
    <property type="match status" value="1"/>
</dbReference>
<dbReference type="FunFam" id="1.10.3810.10:FF:000001">
    <property type="entry name" value="Penicillin-binding protein 1A"/>
    <property type="match status" value="1"/>
</dbReference>
<feature type="domain" description="Glycosyl transferase family 51" evidence="20">
    <location>
        <begin position="55"/>
        <end position="228"/>
    </location>
</feature>
<dbReference type="InterPro" id="IPR001460">
    <property type="entry name" value="PCN-bd_Tpept"/>
</dbReference>
<evidence type="ECO:0000256" key="6">
    <source>
        <dbReference type="ARBA" id="ARBA00022676"/>
    </source>
</evidence>
<dbReference type="GO" id="GO:0008360">
    <property type="term" value="P:regulation of cell shape"/>
    <property type="evidence" value="ECO:0007669"/>
    <property type="project" value="UniProtKB-KW"/>
</dbReference>
<evidence type="ECO:0000256" key="1">
    <source>
        <dbReference type="ARBA" id="ARBA00007090"/>
    </source>
</evidence>
<dbReference type="AlphaFoldDB" id="A0A0M3R913"/>
<evidence type="ECO:0000256" key="18">
    <source>
        <dbReference type="SAM" id="Phobius"/>
    </source>
</evidence>
<sequence>MTLKKYIYLPLLIGVLTFVLALVVYLIILLLGNYVIDEKKLVMNASTKIVDNHGEQVDELFVENRDPVSFDDIPDHVANAFIAVEDQRFYEHPGIDVKSISRALYRDMIAGGKVEGGSTITQQLAKNIFLSNDKTFLRKTKEVIIALNLEKRYTKEKLLEMYMNQLYFGHGVYGIQAAANYYYSKDVKDLTVSEGAVLASIPKAPSNYSPILHPDKNLERRNTVISLMHDQGFLTAKAALQAQGNTLGLHVQKSSEKPWLDSYIDLVVKEAESKYSISAEQLYQGGYTIRVPMDARLQQAAYELMKEEGYFPGTDKKAEGSAVFIDNNSGGVAAAIGGREYAPRGYNRVISNRQPGSAFKPIAVFGPAMEEKVFQPYSLLDDSKQSYGGYTPRNYDGQYKGKVSMVDAIVFSKNAPAVWTLNRLGTETIQPYLEKVNINIPDKGLAVALGGLETGVSPLQMAGAYRTFAHDGSYEEPYFIQNITDQDGEEIITHKSKQQNVYSKQTAWNMTRMLQETVLTGTAKNGSYDGDLAGKTGSTSYTEVKGATKDAWFAGFNPNVTGAIWMGYDKTDKEHYLKGGSQYPTKLFKDILTKAGEGKNLTFQKPDDVKELDRPIRLAAVEKVTADYSFKALGFFTVTLKWNNQEDDRVIYRIYEKKDGNETLLESVKGENSFTISFSNVFSDTSYRVVPYNSQTNEEGKGPGYVKPKLFTSQIQS</sequence>
<keyword evidence="4" id="KW-0121">Carboxypeptidase</keyword>
<dbReference type="GO" id="GO:0009002">
    <property type="term" value="F:serine-type D-Ala-D-Ala carboxypeptidase activity"/>
    <property type="evidence" value="ECO:0007669"/>
    <property type="project" value="UniProtKB-EC"/>
</dbReference>
<comment type="catalytic activity">
    <reaction evidence="16">
        <text>Preferential cleavage: (Ac)2-L-Lys-D-Ala-|-D-Ala. Also transpeptidation of peptidyl-alanyl moieties that are N-acyl substituents of D-alanine.</text>
        <dbReference type="EC" id="3.4.16.4"/>
    </reaction>
</comment>
<dbReference type="GO" id="GO:0071555">
    <property type="term" value="P:cell wall organization"/>
    <property type="evidence" value="ECO:0007669"/>
    <property type="project" value="UniProtKB-KW"/>
</dbReference>
<feature type="domain" description="Penicillin-binding protein transpeptidase" evidence="19">
    <location>
        <begin position="320"/>
        <end position="592"/>
    </location>
</feature>
<dbReference type="GO" id="GO:0006508">
    <property type="term" value="P:proteolysis"/>
    <property type="evidence" value="ECO:0007669"/>
    <property type="project" value="UniProtKB-KW"/>
</dbReference>
<dbReference type="STRING" id="1441095.AM592_02780"/>
<keyword evidence="10" id="KW-0133">Cell shape</keyword>
<keyword evidence="11" id="KW-0573">Peptidoglycan synthesis</keyword>
<feature type="transmembrane region" description="Helical" evidence="18">
    <location>
        <begin position="7"/>
        <end position="36"/>
    </location>
</feature>
<keyword evidence="3" id="KW-1003">Cell membrane</keyword>
<dbReference type="RefSeq" id="WP_053602366.1">
    <property type="nucleotide sequence ID" value="NZ_CP012600.1"/>
</dbReference>
<dbReference type="NCBIfam" id="TIGR02074">
    <property type="entry name" value="PBP_1a_fam"/>
    <property type="match status" value="1"/>
</dbReference>
<protein>
    <submittedName>
        <fullName evidence="21">Penicillin-binding protein</fullName>
    </submittedName>
</protein>
<evidence type="ECO:0000256" key="7">
    <source>
        <dbReference type="ARBA" id="ARBA00022679"/>
    </source>
</evidence>
<keyword evidence="14" id="KW-0511">Multifunctional enzyme</keyword>
<evidence type="ECO:0000313" key="21">
    <source>
        <dbReference type="EMBL" id="ALC80626.1"/>
    </source>
</evidence>
<evidence type="ECO:0000256" key="16">
    <source>
        <dbReference type="ARBA" id="ARBA00034000"/>
    </source>
</evidence>
<accession>A0A0M3R913</accession>
<dbReference type="OrthoDB" id="9766909at2"/>
<evidence type="ECO:0000256" key="15">
    <source>
        <dbReference type="ARBA" id="ARBA00023316"/>
    </source>
</evidence>